<protein>
    <submittedName>
        <fullName evidence="3">Uncharacterized protein</fullName>
    </submittedName>
</protein>
<dbReference type="RefSeq" id="WP_142116329.1">
    <property type="nucleotide sequence ID" value="NZ_BOQM01000030.1"/>
</dbReference>
<keyword evidence="5" id="KW-1185">Reference proteome</keyword>
<comment type="caution">
    <text evidence="3">The sequence shown here is derived from an EMBL/GenBank/DDBJ whole genome shotgun (WGS) entry which is preliminary data.</text>
</comment>
<dbReference type="Proteomes" id="UP000315983">
    <property type="component" value="Unassembled WGS sequence"/>
</dbReference>
<accession>A0A542XM08</accession>
<feature type="compositionally biased region" description="Low complexity" evidence="1">
    <location>
        <begin position="13"/>
        <end position="27"/>
    </location>
</feature>
<dbReference type="EMBL" id="VFOL01000001">
    <property type="protein sequence ID" value="TQL36888.1"/>
    <property type="molecule type" value="Genomic_DNA"/>
</dbReference>
<sequence>MNTTTTPPPPGTGEPTAATTPADSSPPDSAPPTGPVYLVAGADLMALFDTRDTADIMLVTMVGANLDPVTACLYAARWDEVRAGLLADAAGVTITDTRPGRAGGTR</sequence>
<evidence type="ECO:0000313" key="5">
    <source>
        <dbReference type="Proteomes" id="UP000677457"/>
    </source>
</evidence>
<gene>
    <name evidence="3" type="ORF">FB564_2022</name>
    <name evidence="2" type="ORF">Sar04_38140</name>
</gene>
<evidence type="ECO:0000256" key="1">
    <source>
        <dbReference type="SAM" id="MobiDB-lite"/>
    </source>
</evidence>
<dbReference type="GeneID" id="93771282"/>
<reference evidence="2 5" key="2">
    <citation type="submission" date="2021-03" db="EMBL/GenBank/DDBJ databases">
        <title>Whole genome shotgun sequence of Salinispora arenicola NBRC 105043.</title>
        <authorList>
            <person name="Komaki H."/>
            <person name="Tamura T."/>
        </authorList>
    </citation>
    <scope>NUCLEOTIDE SEQUENCE [LARGE SCALE GENOMIC DNA]</scope>
    <source>
        <strain evidence="2 5">NBRC 105043</strain>
    </source>
</reference>
<feature type="region of interest" description="Disordered" evidence="1">
    <location>
        <begin position="1"/>
        <end position="34"/>
    </location>
</feature>
<proteinExistence type="predicted"/>
<dbReference type="EMBL" id="BOQM01000030">
    <property type="protein sequence ID" value="GIM87078.1"/>
    <property type="molecule type" value="Genomic_DNA"/>
</dbReference>
<dbReference type="AlphaFoldDB" id="A0A542XM08"/>
<organism evidence="3 4">
    <name type="scientific">Salinispora arenicola</name>
    <dbReference type="NCBI Taxonomy" id="168697"/>
    <lineage>
        <taxon>Bacteria</taxon>
        <taxon>Bacillati</taxon>
        <taxon>Actinomycetota</taxon>
        <taxon>Actinomycetes</taxon>
        <taxon>Micromonosporales</taxon>
        <taxon>Micromonosporaceae</taxon>
        <taxon>Salinispora</taxon>
    </lineage>
</organism>
<name>A0A542XM08_SALAC</name>
<reference evidence="3 4" key="1">
    <citation type="submission" date="2019-06" db="EMBL/GenBank/DDBJ databases">
        <title>Sequencing the genomes of 1000 actinobacteria strains.</title>
        <authorList>
            <person name="Klenk H.-P."/>
        </authorList>
    </citation>
    <scope>NUCLEOTIDE SEQUENCE [LARGE SCALE GENOMIC DNA]</scope>
    <source>
        <strain evidence="3 4">DSM 44819</strain>
    </source>
</reference>
<evidence type="ECO:0000313" key="2">
    <source>
        <dbReference type="EMBL" id="GIM87078.1"/>
    </source>
</evidence>
<evidence type="ECO:0000313" key="3">
    <source>
        <dbReference type="EMBL" id="TQL36888.1"/>
    </source>
</evidence>
<feature type="compositionally biased region" description="Pro residues" evidence="1">
    <location>
        <begin position="1"/>
        <end position="12"/>
    </location>
</feature>
<evidence type="ECO:0000313" key="4">
    <source>
        <dbReference type="Proteomes" id="UP000315983"/>
    </source>
</evidence>
<dbReference type="Proteomes" id="UP000677457">
    <property type="component" value="Unassembled WGS sequence"/>
</dbReference>